<gene>
    <name evidence="3" type="ORF">AACH10_19445</name>
</gene>
<dbReference type="InterPro" id="IPR019302">
    <property type="entry name" value="CAP12/PCTIR_TIR_dom"/>
</dbReference>
<feature type="domain" description="CD-NTase-associated protein 12/Pycsar effector protein TIR" evidence="2">
    <location>
        <begin position="13"/>
        <end position="131"/>
    </location>
</feature>
<protein>
    <submittedName>
        <fullName evidence="3">Nucleotide-binding protein</fullName>
    </submittedName>
</protein>
<name>A0ABU9CKT7_9BURK</name>
<dbReference type="EMBL" id="JBBUTH010000009">
    <property type="protein sequence ID" value="MEK8052436.1"/>
    <property type="molecule type" value="Genomic_DNA"/>
</dbReference>
<reference evidence="3 4" key="1">
    <citation type="submission" date="2024-04" db="EMBL/GenBank/DDBJ databases">
        <title>Novel species of the genus Ideonella isolated from streams.</title>
        <authorList>
            <person name="Lu H."/>
        </authorList>
    </citation>
    <scope>NUCLEOTIDE SEQUENCE [LARGE SCALE GENOMIC DNA]</scope>
    <source>
        <strain evidence="3 4">DXS22W</strain>
    </source>
</reference>
<evidence type="ECO:0000313" key="3">
    <source>
        <dbReference type="EMBL" id="MEK8052436.1"/>
    </source>
</evidence>
<feature type="region of interest" description="Disordered" evidence="1">
    <location>
        <begin position="161"/>
        <end position="190"/>
    </location>
</feature>
<evidence type="ECO:0000259" key="2">
    <source>
        <dbReference type="Pfam" id="PF10137"/>
    </source>
</evidence>
<organism evidence="3 4">
    <name type="scientific">Pseudaquabacterium inlustre</name>
    <dbReference type="NCBI Taxonomy" id="2984192"/>
    <lineage>
        <taxon>Bacteria</taxon>
        <taxon>Pseudomonadati</taxon>
        <taxon>Pseudomonadota</taxon>
        <taxon>Betaproteobacteria</taxon>
        <taxon>Burkholderiales</taxon>
        <taxon>Sphaerotilaceae</taxon>
        <taxon>Pseudaquabacterium</taxon>
    </lineage>
</organism>
<dbReference type="Proteomes" id="UP001365405">
    <property type="component" value="Unassembled WGS sequence"/>
</dbReference>
<evidence type="ECO:0000313" key="4">
    <source>
        <dbReference type="Proteomes" id="UP001365405"/>
    </source>
</evidence>
<evidence type="ECO:0000256" key="1">
    <source>
        <dbReference type="SAM" id="MobiDB-lite"/>
    </source>
</evidence>
<accession>A0ABU9CKT7</accession>
<dbReference type="Pfam" id="PF10137">
    <property type="entry name" value="CAP12-PCTIR_TIR"/>
    <property type="match status" value="1"/>
</dbReference>
<keyword evidence="4" id="KW-1185">Reference proteome</keyword>
<comment type="caution">
    <text evidence="3">The sequence shown here is derived from an EMBL/GenBank/DDBJ whole genome shotgun (WGS) entry which is preliminary data.</text>
</comment>
<proteinExistence type="predicted"/>
<sequence>MNKAAPATGLPSMFIASSSEGLPVAYDVQEALEYDCHATVWKQGVFEAGHTVMQDLLAALPRHDVALFVFTPDDAVTIRGQSWTAVRDNVVFELGLFIGALGLDRCFHLLPRGENTLRLPSDLAGLLPLDYPTDRPDGNRLAALGPACNKLRRRLRAIADAIPGPSGGHRAGDGDPHRTAPSAPPAPTTNRSLAHLQHYLSIWNGTEMAADRARLRAGIVADHAMAAEDGSRACLARVYHFLDSMADAVLDGALDDTQAQSHFRPAVRSVWPWASQLLAPPNHADEFWDPLPALARLYQSWQ</sequence>
<dbReference type="RefSeq" id="WP_341412146.1">
    <property type="nucleotide sequence ID" value="NZ_JBBUTH010000009.1"/>
</dbReference>